<dbReference type="InterPro" id="IPR027417">
    <property type="entry name" value="P-loop_NTPase"/>
</dbReference>
<dbReference type="InterPro" id="IPR049163">
    <property type="entry name" value="Pif1-like_2B_dom"/>
</dbReference>
<dbReference type="GO" id="GO:0006310">
    <property type="term" value="P:DNA recombination"/>
    <property type="evidence" value="ECO:0007669"/>
    <property type="project" value="UniProtKB-KW"/>
</dbReference>
<dbReference type="Proteomes" id="UP001229421">
    <property type="component" value="Unassembled WGS sequence"/>
</dbReference>
<comment type="similarity">
    <text evidence="1">Belongs to the helicase family.</text>
</comment>
<keyword evidence="1" id="KW-0233">DNA recombination</keyword>
<dbReference type="SUPFAM" id="SSF52540">
    <property type="entry name" value="P-loop containing nucleoside triphosphate hydrolases"/>
    <property type="match status" value="2"/>
</dbReference>
<accession>A0AAD8NXG6</accession>
<keyword evidence="1" id="KW-0227">DNA damage</keyword>
<dbReference type="Pfam" id="PF14214">
    <property type="entry name" value="Helitron_like_N"/>
    <property type="match status" value="1"/>
</dbReference>
<dbReference type="PANTHER" id="PTHR10492">
    <property type="match status" value="1"/>
</dbReference>
<keyword evidence="1" id="KW-0234">DNA repair</keyword>
<dbReference type="Pfam" id="PF05970">
    <property type="entry name" value="PIF1"/>
    <property type="match status" value="1"/>
</dbReference>
<reference evidence="5" key="1">
    <citation type="journal article" date="2023" name="bioRxiv">
        <title>Improved chromosome-level genome assembly for marigold (Tagetes erecta).</title>
        <authorList>
            <person name="Jiang F."/>
            <person name="Yuan L."/>
            <person name="Wang S."/>
            <person name="Wang H."/>
            <person name="Xu D."/>
            <person name="Wang A."/>
            <person name="Fan W."/>
        </authorList>
    </citation>
    <scope>NUCLEOTIDE SEQUENCE</scope>
    <source>
        <strain evidence="5">WSJ</strain>
        <tissue evidence="5">Leaf</tissue>
    </source>
</reference>
<dbReference type="GO" id="GO:0006281">
    <property type="term" value="P:DNA repair"/>
    <property type="evidence" value="ECO:0007669"/>
    <property type="project" value="UniProtKB-KW"/>
</dbReference>
<comment type="cofactor">
    <cofactor evidence="1">
        <name>Mg(2+)</name>
        <dbReference type="ChEBI" id="CHEBI:18420"/>
    </cofactor>
</comment>
<keyword evidence="1" id="KW-0067">ATP-binding</keyword>
<evidence type="ECO:0000259" key="3">
    <source>
        <dbReference type="Pfam" id="PF14214"/>
    </source>
</evidence>
<dbReference type="Pfam" id="PF21530">
    <property type="entry name" value="Pif1_2B_dom"/>
    <property type="match status" value="1"/>
</dbReference>
<dbReference type="GO" id="GO:0043139">
    <property type="term" value="F:5'-3' DNA helicase activity"/>
    <property type="evidence" value="ECO:0007669"/>
    <property type="project" value="UniProtKB-EC"/>
</dbReference>
<dbReference type="GO" id="GO:0000723">
    <property type="term" value="P:telomere maintenance"/>
    <property type="evidence" value="ECO:0007669"/>
    <property type="project" value="InterPro"/>
</dbReference>
<dbReference type="InterPro" id="IPR025476">
    <property type="entry name" value="Helitron_helicase-like"/>
</dbReference>
<comment type="caution">
    <text evidence="5">The sequence shown here is derived from an EMBL/GenBank/DDBJ whole genome shotgun (WGS) entry which is preliminary data.</text>
</comment>
<dbReference type="EC" id="5.6.2.3" evidence="1"/>
<feature type="domain" description="Helitron helicase-like" evidence="3">
    <location>
        <begin position="511"/>
        <end position="642"/>
    </location>
</feature>
<keyword evidence="6" id="KW-1185">Reference proteome</keyword>
<feature type="domain" description="DNA helicase Pif1-like DEAD-box helicase" evidence="2">
    <location>
        <begin position="1103"/>
        <end position="1322"/>
    </location>
</feature>
<evidence type="ECO:0000259" key="4">
    <source>
        <dbReference type="Pfam" id="PF21530"/>
    </source>
</evidence>
<keyword evidence="1" id="KW-0347">Helicase</keyword>
<dbReference type="CDD" id="cd18809">
    <property type="entry name" value="SF1_C_RecD"/>
    <property type="match status" value="1"/>
</dbReference>
<gene>
    <name evidence="5" type="ORF">QVD17_19728</name>
</gene>
<keyword evidence="1" id="KW-0378">Hydrolase</keyword>
<name>A0AAD8NXG6_TARER</name>
<dbReference type="GO" id="GO:0005524">
    <property type="term" value="F:ATP binding"/>
    <property type="evidence" value="ECO:0007669"/>
    <property type="project" value="UniProtKB-KW"/>
</dbReference>
<feature type="domain" description="DNA helicase Pif1-like 2B" evidence="4">
    <location>
        <begin position="1423"/>
        <end position="1468"/>
    </location>
</feature>
<keyword evidence="1" id="KW-0547">Nucleotide-binding</keyword>
<comment type="catalytic activity">
    <reaction evidence="1">
        <text>ATP + H2O = ADP + phosphate + H(+)</text>
        <dbReference type="Rhea" id="RHEA:13065"/>
        <dbReference type="ChEBI" id="CHEBI:15377"/>
        <dbReference type="ChEBI" id="CHEBI:15378"/>
        <dbReference type="ChEBI" id="CHEBI:30616"/>
        <dbReference type="ChEBI" id="CHEBI:43474"/>
        <dbReference type="ChEBI" id="CHEBI:456216"/>
        <dbReference type="EC" id="5.6.2.3"/>
    </reaction>
</comment>
<dbReference type="FunFam" id="3.40.50.300:FF:002884">
    <property type="entry name" value="ATP-dependent DNA helicase"/>
    <property type="match status" value="1"/>
</dbReference>
<evidence type="ECO:0000259" key="2">
    <source>
        <dbReference type="Pfam" id="PF05970"/>
    </source>
</evidence>
<proteinExistence type="inferred from homology"/>
<dbReference type="InterPro" id="IPR010285">
    <property type="entry name" value="DNA_helicase_pif1-like_DEAD"/>
</dbReference>
<dbReference type="Gene3D" id="3.40.50.300">
    <property type="entry name" value="P-loop containing nucleotide triphosphate hydrolases"/>
    <property type="match status" value="1"/>
</dbReference>
<organism evidence="5 6">
    <name type="scientific">Tagetes erecta</name>
    <name type="common">African marigold</name>
    <dbReference type="NCBI Taxonomy" id="13708"/>
    <lineage>
        <taxon>Eukaryota</taxon>
        <taxon>Viridiplantae</taxon>
        <taxon>Streptophyta</taxon>
        <taxon>Embryophyta</taxon>
        <taxon>Tracheophyta</taxon>
        <taxon>Spermatophyta</taxon>
        <taxon>Magnoliopsida</taxon>
        <taxon>eudicotyledons</taxon>
        <taxon>Gunneridae</taxon>
        <taxon>Pentapetalae</taxon>
        <taxon>asterids</taxon>
        <taxon>campanulids</taxon>
        <taxon>Asterales</taxon>
        <taxon>Asteraceae</taxon>
        <taxon>Asteroideae</taxon>
        <taxon>Heliantheae alliance</taxon>
        <taxon>Tageteae</taxon>
        <taxon>Tagetes</taxon>
    </lineage>
</organism>
<dbReference type="PANTHER" id="PTHR10492:SF74">
    <property type="entry name" value="ATP-DEPENDENT DNA HELICASE"/>
    <property type="match status" value="1"/>
</dbReference>
<dbReference type="EMBL" id="JAUHHV010000005">
    <property type="protein sequence ID" value="KAK1424399.1"/>
    <property type="molecule type" value="Genomic_DNA"/>
</dbReference>
<evidence type="ECO:0000313" key="6">
    <source>
        <dbReference type="Proteomes" id="UP001229421"/>
    </source>
</evidence>
<dbReference type="GO" id="GO:0016787">
    <property type="term" value="F:hydrolase activity"/>
    <property type="evidence" value="ECO:0007669"/>
    <property type="project" value="UniProtKB-KW"/>
</dbReference>
<protein>
    <recommendedName>
        <fullName evidence="1">ATP-dependent DNA helicase</fullName>
        <ecNumber evidence="1">5.6.2.3</ecNumber>
    </recommendedName>
</protein>
<sequence>MGTKLQASANSINACYTLPIGSHFQPNTYHNINACASNVYTQTSLSNVTNGIDYMGMTFLSSPNNIYRLPNVSPNHSTSYQNMTAYSPDVDTRSPLSDITNVYKGNRQSRIEYLRTKKAKTPIKGVDEYNNENTSKGNVEHLSRNSHMFVSVNNENIHPNGNLESINNEKKRRAIRKQHMDKKRNINNCSTSSDNSEDYLDHGDQMEICPTCQAKLWKDEVLRSAQRKKKNSFSFCCGYAKVMLPNMKEPPEDYKSLYSCSDTKGKHFMTKIRFFNSMFSFTSMGGNIDKEVNRGKGPYVFRLGGENYHAIGSLLPNNGSKPRFSQLYIYDTDNEISNRQAAFGKSEKSTNSNSKRIDMEIIKQLKVMLDSHNELVKSYRMARDCFRLNPEANLKLRLIAKRQQDGRTYNLPTSSEVAALIVGDIDSSFESRDIVVQSKSVTLQRISELHPSYLALQYPLLFPYGDDGYRINIPHRDIPSENPPKRNTCTMREFFCYRIQDRVGEFSLILNARSYEKLRSIKNQGNQDISTSGKRVILPSSFTGGARYMLQNYLDAMSLCKWFGYPDFFITITCNPKWPEVRRFLEDKTISAEDRPDILCRLFKMKLDSIIKDLKENSILGKVQAVVYTVEFQKRGLPHAHICLFMHADDKLPTVDQIDPLISAEIPDQNEDPLLYSLVREFMIHGPCGVHNMNCPCMVDGKCSKHFPKKYKEHTCIDLDGYPEYKRRKTKAYVEKSGKQLDNRFVVPYNKVLLKRYQAHINVEWCNQAGSIKYLFKYINKGHDRATVSFVQADEQSDLQDSIDEIKDYYSCRYISACEASWRIFAYDIHFRQPAVIRLPFHLPGEQQVIYEEADDLDDVLNKDSVAATMFLEWMKCNKDNSEARKLSYIEFPTKFVWKQDKKEWAERQKGFSIGRIHSVPPSLGEAYYLRILLNKVKGPRSFEEIRTVNGELCSTFRDACYSYGLLNDDKEYIDAIEEASFSATGYYLRFLFATMLMSESISRPEDVWEKTWNYLSDGIVYNQRLHLKNEGLILNEDQIKNLTLFEIEKCLLRNNSSLRRFPTMPFPDDEYISSSNNNLLHEELAYDKEMLKEEFSNLFNSLTTEQRRIYERINEAVRKKKGGMFFVYGYSGIGKTYLWRTLSASIRSEGKVVLNVASSGIASLLLSGGRTAHSRFHIPINLVEDSFCSINIDSDLARLLKETSLIIWDEAPMVHKHGFEALDRSLKDIFRTEGNSSCDLPFGGRVIVFGGDFRQILPVVPNGSRQQIVSSSISSSYIWRNCKVLKLTKNLRLSCSKNAVDMEQTKMFAKWLLEIGEGNMGGMNDGEATVEIPNDLLIQGLEDPLSKLIDFVYPSILENYKNKNFFHERAILAPKNEVVQEINDRLLEMFPGEEKEYLSSDSICPTELLPDNFDASLYSPDILNGIKVSGMPNHRLVLKVGVPVMLLRNIDQKGGLCNGTRLKVVSLGTRVIEAEIISGSNIGCRTFIPRISLIPTDKRLPFKLQRRQFPLAVCFAMTINKSQGQSLSKVGLYLKEPVFTHGQLYVALSRVTRREGLKILILDTNGNVTNKTSNVVYKEVFRDL</sequence>
<evidence type="ECO:0000313" key="5">
    <source>
        <dbReference type="EMBL" id="KAK1424399.1"/>
    </source>
</evidence>
<evidence type="ECO:0000256" key="1">
    <source>
        <dbReference type="RuleBase" id="RU363044"/>
    </source>
</evidence>